<dbReference type="PROSITE" id="PS00198">
    <property type="entry name" value="4FE4S_FER_1"/>
    <property type="match status" value="1"/>
</dbReference>
<feature type="domain" description="4Fe-4S ferredoxin-type" evidence="1">
    <location>
        <begin position="12"/>
        <end position="41"/>
    </location>
</feature>
<accession>A0A0F9ILW7</accession>
<sequence>ANYGYKDGSGEYFITIDTDLCTSCGKCVEVCPEGVFEMAEDELDPLGDEVIAIVNEEHRKKIKYSCAPCKPAGESKELPCVLVCEPKALEHSW</sequence>
<gene>
    <name evidence="2" type="ORF">LCGC14_1641680</name>
</gene>
<evidence type="ECO:0000313" key="2">
    <source>
        <dbReference type="EMBL" id="KKM20814.1"/>
    </source>
</evidence>
<dbReference type="AlphaFoldDB" id="A0A0F9ILW7"/>
<dbReference type="PROSITE" id="PS51379">
    <property type="entry name" value="4FE4S_FER_2"/>
    <property type="match status" value="1"/>
</dbReference>
<organism evidence="2">
    <name type="scientific">marine sediment metagenome</name>
    <dbReference type="NCBI Taxonomy" id="412755"/>
    <lineage>
        <taxon>unclassified sequences</taxon>
        <taxon>metagenomes</taxon>
        <taxon>ecological metagenomes</taxon>
    </lineage>
</organism>
<dbReference type="InterPro" id="IPR017900">
    <property type="entry name" value="4Fe4S_Fe_S_CS"/>
</dbReference>
<reference evidence="2" key="1">
    <citation type="journal article" date="2015" name="Nature">
        <title>Complex archaea that bridge the gap between prokaryotes and eukaryotes.</title>
        <authorList>
            <person name="Spang A."/>
            <person name="Saw J.H."/>
            <person name="Jorgensen S.L."/>
            <person name="Zaremba-Niedzwiedzka K."/>
            <person name="Martijn J."/>
            <person name="Lind A.E."/>
            <person name="van Eijk R."/>
            <person name="Schleper C."/>
            <person name="Guy L."/>
            <person name="Ettema T.J."/>
        </authorList>
    </citation>
    <scope>NUCLEOTIDE SEQUENCE</scope>
</reference>
<dbReference type="Gene3D" id="3.30.70.20">
    <property type="match status" value="1"/>
</dbReference>
<feature type="non-terminal residue" evidence="2">
    <location>
        <position position="1"/>
    </location>
</feature>
<dbReference type="Pfam" id="PF12837">
    <property type="entry name" value="Fer4_6"/>
    <property type="match status" value="1"/>
</dbReference>
<dbReference type="SUPFAM" id="SSF54862">
    <property type="entry name" value="4Fe-4S ferredoxins"/>
    <property type="match status" value="1"/>
</dbReference>
<comment type="caution">
    <text evidence="2">The sequence shown here is derived from an EMBL/GenBank/DDBJ whole genome shotgun (WGS) entry which is preliminary data.</text>
</comment>
<evidence type="ECO:0000259" key="1">
    <source>
        <dbReference type="PROSITE" id="PS51379"/>
    </source>
</evidence>
<dbReference type="InterPro" id="IPR017896">
    <property type="entry name" value="4Fe4S_Fe-S-bd"/>
</dbReference>
<proteinExistence type="predicted"/>
<name>A0A0F9ILW7_9ZZZZ</name>
<protein>
    <recommendedName>
        <fullName evidence="1">4Fe-4S ferredoxin-type domain-containing protein</fullName>
    </recommendedName>
</protein>
<dbReference type="EMBL" id="LAZR01013691">
    <property type="protein sequence ID" value="KKM20814.1"/>
    <property type="molecule type" value="Genomic_DNA"/>
</dbReference>